<name>A0A392W4Q4_9FABA</name>
<feature type="non-terminal residue" evidence="1">
    <location>
        <position position="26"/>
    </location>
</feature>
<accession>A0A392W4Q4</accession>
<sequence>MAGLARPSRFVSPDLAACRFDTETFG</sequence>
<dbReference type="Proteomes" id="UP000265520">
    <property type="component" value="Unassembled WGS sequence"/>
</dbReference>
<comment type="caution">
    <text evidence="1">The sequence shown here is derived from an EMBL/GenBank/DDBJ whole genome shotgun (WGS) entry which is preliminary data.</text>
</comment>
<evidence type="ECO:0000313" key="1">
    <source>
        <dbReference type="EMBL" id="MCI94682.1"/>
    </source>
</evidence>
<evidence type="ECO:0000313" key="2">
    <source>
        <dbReference type="Proteomes" id="UP000265520"/>
    </source>
</evidence>
<organism evidence="1 2">
    <name type="scientific">Trifolium medium</name>
    <dbReference type="NCBI Taxonomy" id="97028"/>
    <lineage>
        <taxon>Eukaryota</taxon>
        <taxon>Viridiplantae</taxon>
        <taxon>Streptophyta</taxon>
        <taxon>Embryophyta</taxon>
        <taxon>Tracheophyta</taxon>
        <taxon>Spermatophyta</taxon>
        <taxon>Magnoliopsida</taxon>
        <taxon>eudicotyledons</taxon>
        <taxon>Gunneridae</taxon>
        <taxon>Pentapetalae</taxon>
        <taxon>rosids</taxon>
        <taxon>fabids</taxon>
        <taxon>Fabales</taxon>
        <taxon>Fabaceae</taxon>
        <taxon>Papilionoideae</taxon>
        <taxon>50 kb inversion clade</taxon>
        <taxon>NPAAA clade</taxon>
        <taxon>Hologalegina</taxon>
        <taxon>IRL clade</taxon>
        <taxon>Trifolieae</taxon>
        <taxon>Trifolium</taxon>
    </lineage>
</organism>
<keyword evidence="2" id="KW-1185">Reference proteome</keyword>
<dbReference type="EMBL" id="LXQA011363371">
    <property type="protein sequence ID" value="MCI94682.1"/>
    <property type="molecule type" value="Genomic_DNA"/>
</dbReference>
<protein>
    <submittedName>
        <fullName evidence="1">Uncharacterized protein</fullName>
    </submittedName>
</protein>
<dbReference type="AlphaFoldDB" id="A0A392W4Q4"/>
<proteinExistence type="predicted"/>
<reference evidence="1 2" key="1">
    <citation type="journal article" date="2018" name="Front. Plant Sci.">
        <title>Red Clover (Trifolium pratense) and Zigzag Clover (T. medium) - A Picture of Genomic Similarities and Differences.</title>
        <authorList>
            <person name="Dluhosova J."/>
            <person name="Istvanek J."/>
            <person name="Nedelnik J."/>
            <person name="Repkova J."/>
        </authorList>
    </citation>
    <scope>NUCLEOTIDE SEQUENCE [LARGE SCALE GENOMIC DNA]</scope>
    <source>
        <strain evidence="2">cv. 10/8</strain>
        <tissue evidence="1">Leaf</tissue>
    </source>
</reference>